<feature type="signal peptide" evidence="1">
    <location>
        <begin position="1"/>
        <end position="20"/>
    </location>
</feature>
<evidence type="ECO:0000256" key="1">
    <source>
        <dbReference type="SAM" id="SignalP"/>
    </source>
</evidence>
<name>A0A5M8NZC6_9BACT</name>
<sequence>MKQITSFILFVLGVSFSLGATPYDLVPQEKVTVDFSTQQMPSAYIQQGAFGAYYTRLRYTEEWEALWEVDDDPDVVVRFPDSPVKYIFWRGTGYIPAIVSENNIWTSDQSVENHGASGKFNEGCYEAMSDKQCRYSHIRIIESTPARCVVHWRYALTGVNYHIVNEDAAGWGDWIDEYWTIYPDGVAIRKQMLHTPGGIEMLEIKDGIGIRKPWTDAAHYKKRHSFQETIILNQPGTKPEDNLEMEAIQFADMEGHTASYSWENGMPGAFGQPQFQPIQIVNIKAKYRPFSIFRPDRITFPFNYGGAKEYSAFPCWNHWPVAQVRSDSRDAVAPDKPSHTSLTQEDYNTLKLECVADNTYLVRQMMGMTTEPIESLLPLAQSWNNPPAVQMTSKAYEYKGYDVYQRAYLIRKKTDDNAPVNLTVLASEQSPVHNMAFVIDNMKERNITIKINGKSLHRGKDFETGYIQGLDENKMVLWLPLHSHSTLSININIK</sequence>
<accession>A0A5M8NZC6</accession>
<dbReference type="Proteomes" id="UP000324575">
    <property type="component" value="Unassembled WGS sequence"/>
</dbReference>
<gene>
    <name evidence="2" type="ORF">EZS26_002360</name>
</gene>
<dbReference type="AlphaFoldDB" id="A0A5M8NZC6"/>
<evidence type="ECO:0000313" key="2">
    <source>
        <dbReference type="EMBL" id="KAA6301486.1"/>
    </source>
</evidence>
<keyword evidence="1" id="KW-0732">Signal</keyword>
<feature type="chain" id="PRO_5024271640" evidence="1">
    <location>
        <begin position="21"/>
        <end position="494"/>
    </location>
</feature>
<proteinExistence type="predicted"/>
<reference evidence="2 3" key="1">
    <citation type="submission" date="2019-03" db="EMBL/GenBank/DDBJ databases">
        <title>Single cell metagenomics reveals metabolic interactions within the superorganism composed of flagellate Streblomastix strix and complex community of Bacteroidetes bacteria on its surface.</title>
        <authorList>
            <person name="Treitli S.C."/>
            <person name="Kolisko M."/>
            <person name="Husnik F."/>
            <person name="Keeling P."/>
            <person name="Hampl V."/>
        </authorList>
    </citation>
    <scope>NUCLEOTIDE SEQUENCE [LARGE SCALE GENOMIC DNA]</scope>
    <source>
        <strain evidence="2">St1</strain>
    </source>
</reference>
<protein>
    <submittedName>
        <fullName evidence="2">Uncharacterized protein</fullName>
    </submittedName>
</protein>
<comment type="caution">
    <text evidence="2">The sequence shown here is derived from an EMBL/GenBank/DDBJ whole genome shotgun (WGS) entry which is preliminary data.</text>
</comment>
<evidence type="ECO:0000313" key="3">
    <source>
        <dbReference type="Proteomes" id="UP000324575"/>
    </source>
</evidence>
<dbReference type="EMBL" id="SNRX01000018">
    <property type="protein sequence ID" value="KAA6301486.1"/>
    <property type="molecule type" value="Genomic_DNA"/>
</dbReference>
<organism evidence="2 3">
    <name type="scientific">Candidatus Ordinivivax streblomastigis</name>
    <dbReference type="NCBI Taxonomy" id="2540710"/>
    <lineage>
        <taxon>Bacteria</taxon>
        <taxon>Pseudomonadati</taxon>
        <taxon>Bacteroidota</taxon>
        <taxon>Bacteroidia</taxon>
        <taxon>Bacteroidales</taxon>
        <taxon>Candidatus Ordinivivax</taxon>
    </lineage>
</organism>